<dbReference type="Proteomes" id="UP000409037">
    <property type="component" value="Unassembled WGS sequence"/>
</dbReference>
<dbReference type="AlphaFoldDB" id="A0A5E7CQV0"/>
<gene>
    <name evidence="5" type="ORF">PS833_02921</name>
</gene>
<keyword evidence="3" id="KW-0378">Hydrolase</keyword>
<name>A0A5E7CQV0_PSEFL</name>
<dbReference type="Pfam" id="PF07519">
    <property type="entry name" value="Tannase"/>
    <property type="match status" value="1"/>
</dbReference>
<protein>
    <recommendedName>
        <fullName evidence="7">Tannase/feruloyl esterase family alpha/beta hydrolase</fullName>
    </recommendedName>
</protein>
<proteinExistence type="predicted"/>
<dbReference type="InterPro" id="IPR011118">
    <property type="entry name" value="Tannase/feruloyl_esterase"/>
</dbReference>
<organism evidence="5 6">
    <name type="scientific">Pseudomonas fluorescens</name>
    <dbReference type="NCBI Taxonomy" id="294"/>
    <lineage>
        <taxon>Bacteria</taxon>
        <taxon>Pseudomonadati</taxon>
        <taxon>Pseudomonadota</taxon>
        <taxon>Gammaproteobacteria</taxon>
        <taxon>Pseudomonadales</taxon>
        <taxon>Pseudomonadaceae</taxon>
        <taxon>Pseudomonas</taxon>
    </lineage>
</organism>
<evidence type="ECO:0000256" key="3">
    <source>
        <dbReference type="ARBA" id="ARBA00022801"/>
    </source>
</evidence>
<dbReference type="PANTHER" id="PTHR33938">
    <property type="entry name" value="FERULOYL ESTERASE B-RELATED"/>
    <property type="match status" value="1"/>
</dbReference>
<evidence type="ECO:0000313" key="6">
    <source>
        <dbReference type="Proteomes" id="UP000409037"/>
    </source>
</evidence>
<evidence type="ECO:0000256" key="4">
    <source>
        <dbReference type="ARBA" id="ARBA00023157"/>
    </source>
</evidence>
<sequence length="57" mass="6279">MGHQGNSADFGNDPQKRADFAYRAVHLTAVAAKKLIRHYYGQPQAYAYFTGCSDGGR</sequence>
<evidence type="ECO:0008006" key="7">
    <source>
        <dbReference type="Google" id="ProtNLM"/>
    </source>
</evidence>
<keyword evidence="1" id="KW-0719">Serine esterase</keyword>
<evidence type="ECO:0000256" key="2">
    <source>
        <dbReference type="ARBA" id="ARBA00022729"/>
    </source>
</evidence>
<dbReference type="EMBL" id="CABVHU010000006">
    <property type="protein sequence ID" value="VVO04368.1"/>
    <property type="molecule type" value="Genomic_DNA"/>
</dbReference>
<accession>A0A5E7CQV0</accession>
<dbReference type="GO" id="GO:0052689">
    <property type="term" value="F:carboxylic ester hydrolase activity"/>
    <property type="evidence" value="ECO:0007669"/>
    <property type="project" value="UniProtKB-KW"/>
</dbReference>
<reference evidence="5 6" key="1">
    <citation type="submission" date="2019-09" db="EMBL/GenBank/DDBJ databases">
        <authorList>
            <person name="Chandra G."/>
            <person name="Truman W A."/>
        </authorList>
    </citation>
    <scope>NUCLEOTIDE SEQUENCE [LARGE SCALE GENOMIC DNA]</scope>
    <source>
        <strain evidence="5">PS833</strain>
    </source>
</reference>
<dbReference type="PANTHER" id="PTHR33938:SF15">
    <property type="entry name" value="FERULOYL ESTERASE B-RELATED"/>
    <property type="match status" value="1"/>
</dbReference>
<keyword evidence="2" id="KW-0732">Signal</keyword>
<evidence type="ECO:0000313" key="5">
    <source>
        <dbReference type="EMBL" id="VVO04368.1"/>
    </source>
</evidence>
<evidence type="ECO:0000256" key="1">
    <source>
        <dbReference type="ARBA" id="ARBA00022487"/>
    </source>
</evidence>
<keyword evidence="4" id="KW-1015">Disulfide bond</keyword>